<comment type="subcellular location">
    <subcellularLocation>
        <location evidence="1">Membrane</location>
        <topology evidence="1">Multi-pass membrane protein</topology>
    </subcellularLocation>
</comment>
<keyword evidence="4 11" id="KW-1133">Transmembrane helix</keyword>
<feature type="transmembrane region" description="Helical" evidence="11">
    <location>
        <begin position="343"/>
        <end position="368"/>
    </location>
</feature>
<keyword evidence="9" id="KW-0407">Ion channel</keyword>
<evidence type="ECO:0000256" key="5">
    <source>
        <dbReference type="ARBA" id="ARBA00023065"/>
    </source>
</evidence>
<evidence type="ECO:0000256" key="10">
    <source>
        <dbReference type="PROSITE-ProRule" id="PRU00703"/>
    </source>
</evidence>
<keyword evidence="5" id="KW-0406">Ion transport</keyword>
<dbReference type="InterPro" id="IPR001807">
    <property type="entry name" value="ClC"/>
</dbReference>
<evidence type="ECO:0000256" key="9">
    <source>
        <dbReference type="ARBA" id="ARBA00023303"/>
    </source>
</evidence>
<dbReference type="CDD" id="cd00400">
    <property type="entry name" value="Voltage_gated_ClC"/>
    <property type="match status" value="1"/>
</dbReference>
<feature type="domain" description="CBS" evidence="12">
    <location>
        <begin position="424"/>
        <end position="485"/>
    </location>
</feature>
<protein>
    <submittedName>
        <fullName evidence="13">Cl-channel voltage-gated family protein</fullName>
    </submittedName>
</protein>
<feature type="transmembrane region" description="Helical" evidence="11">
    <location>
        <begin position="98"/>
        <end position="116"/>
    </location>
</feature>
<feature type="transmembrane region" description="Helical" evidence="11">
    <location>
        <begin position="12"/>
        <end position="30"/>
    </location>
</feature>
<evidence type="ECO:0000256" key="1">
    <source>
        <dbReference type="ARBA" id="ARBA00004141"/>
    </source>
</evidence>
<dbReference type="Pfam" id="PF00571">
    <property type="entry name" value="CBS"/>
    <property type="match status" value="2"/>
</dbReference>
<dbReference type="CDD" id="cd02205">
    <property type="entry name" value="CBS_pair_SF"/>
    <property type="match status" value="1"/>
</dbReference>
<evidence type="ECO:0000256" key="2">
    <source>
        <dbReference type="ARBA" id="ARBA00022448"/>
    </source>
</evidence>
<dbReference type="Gene3D" id="3.10.580.10">
    <property type="entry name" value="CBS-domain"/>
    <property type="match status" value="1"/>
</dbReference>
<evidence type="ECO:0000313" key="14">
    <source>
        <dbReference type="Proteomes" id="UP000006362"/>
    </source>
</evidence>
<keyword evidence="7" id="KW-0869">Chloride channel</keyword>
<evidence type="ECO:0000259" key="12">
    <source>
        <dbReference type="PROSITE" id="PS51371"/>
    </source>
</evidence>
<dbReference type="GO" id="GO:0005254">
    <property type="term" value="F:chloride channel activity"/>
    <property type="evidence" value="ECO:0007669"/>
    <property type="project" value="UniProtKB-KW"/>
</dbReference>
<dbReference type="InterPro" id="IPR046342">
    <property type="entry name" value="CBS_dom_sf"/>
</dbReference>
<feature type="transmembrane region" description="Helical" evidence="11">
    <location>
        <begin position="303"/>
        <end position="331"/>
    </location>
</feature>
<evidence type="ECO:0000256" key="6">
    <source>
        <dbReference type="ARBA" id="ARBA00023136"/>
    </source>
</evidence>
<dbReference type="KEGG" id="tam:Theam_0997"/>
<name>E8T269_THEA1</name>
<evidence type="ECO:0000256" key="8">
    <source>
        <dbReference type="ARBA" id="ARBA00023214"/>
    </source>
</evidence>
<dbReference type="Gene3D" id="1.10.3080.10">
    <property type="entry name" value="Clc chloride channel"/>
    <property type="match status" value="1"/>
</dbReference>
<dbReference type="InterPro" id="IPR014743">
    <property type="entry name" value="Cl-channel_core"/>
</dbReference>
<dbReference type="PANTHER" id="PTHR43427">
    <property type="entry name" value="CHLORIDE CHANNEL PROTEIN CLC-E"/>
    <property type="match status" value="1"/>
</dbReference>
<dbReference type="eggNOG" id="COG0517">
    <property type="taxonomic scope" value="Bacteria"/>
</dbReference>
<dbReference type="Pfam" id="PF00654">
    <property type="entry name" value="Voltage_CLC"/>
    <property type="match status" value="1"/>
</dbReference>
<evidence type="ECO:0000256" key="3">
    <source>
        <dbReference type="ARBA" id="ARBA00022692"/>
    </source>
</evidence>
<feature type="transmembrane region" description="Helical" evidence="11">
    <location>
        <begin position="180"/>
        <end position="200"/>
    </location>
</feature>
<dbReference type="Gene3D" id="3.90.1280.20">
    <property type="match status" value="1"/>
</dbReference>
<dbReference type="PRINTS" id="PR00762">
    <property type="entry name" value="CLCHANNEL"/>
</dbReference>
<dbReference type="AlphaFoldDB" id="E8T269"/>
<dbReference type="Proteomes" id="UP000006362">
    <property type="component" value="Chromosome"/>
</dbReference>
<dbReference type="InterPro" id="IPR050368">
    <property type="entry name" value="ClC-type_chloride_channel"/>
</dbReference>
<proteinExistence type="predicted"/>
<evidence type="ECO:0000313" key="13">
    <source>
        <dbReference type="EMBL" id="ADU96964.1"/>
    </source>
</evidence>
<sequence length="547" mass="60414">MIKRALHQLNHFFLIPITVGILGGFSAVLFRRMIDWSKGLFFAISGGNPIHYPLLLPFIYLGSHWIAKKLLVSPENVTVDEIAKKISIERGGFNPKKGLLVLTLTSMNIGFGAPVGREGPIAKLGGVLSELFVKAFKINRVNAPIYLTCGVSSAIAATFNAPVAAVLFGIEIILGRINNYILIPLVVSSGTATLIAREYIGNFPAFFVPHLVYTEKEVPFFPLLALFAAAVTVITTLFLKNLQRIRFALRHVWSRWVFVAGLTVGTILFFYPEAAGVGYHSITELFMERYSVAEAGEVALAKLAAVLISFGSGIFGGFMAPSIFIGAFGGYFIGGSLGFDPRVFGLVGSAAVLAGISGAPFRSALVIIELTHSYQLIVPILFTAALTNYLLNAVREIQFFKRSLFIKGIDIEKLIERKVEVELPRHIVNVKPVYENTHVEHIRERFLKEKERYLPVVNNPHENRLTGIVSIRDLRLAYLYDGHEVRVKDIMTPEPFAVTLQTPVEEILKTVALLEVNRVPVVDKGGTYIGMLDVDSLVKELFLKTQQ</sequence>
<dbReference type="EMBL" id="CP002444">
    <property type="protein sequence ID" value="ADU96964.1"/>
    <property type="molecule type" value="Genomic_DNA"/>
</dbReference>
<feature type="transmembrane region" description="Helical" evidence="11">
    <location>
        <begin position="220"/>
        <end position="240"/>
    </location>
</feature>
<keyword evidence="3 11" id="KW-0812">Transmembrane</keyword>
<dbReference type="eggNOG" id="COG0038">
    <property type="taxonomic scope" value="Bacteria"/>
</dbReference>
<dbReference type="InterPro" id="IPR000644">
    <property type="entry name" value="CBS_dom"/>
</dbReference>
<dbReference type="STRING" id="648996.Theam_0997"/>
<dbReference type="HOGENOM" id="CLU_015263_5_1_0"/>
<keyword evidence="2" id="KW-0813">Transport</keyword>
<dbReference type="GO" id="GO:0034707">
    <property type="term" value="C:chloride channel complex"/>
    <property type="evidence" value="ECO:0007669"/>
    <property type="project" value="UniProtKB-KW"/>
</dbReference>
<keyword evidence="14" id="KW-1185">Reference proteome</keyword>
<feature type="transmembrane region" description="Helical" evidence="11">
    <location>
        <begin position="145"/>
        <end position="168"/>
    </location>
</feature>
<feature type="transmembrane region" description="Helical" evidence="11">
    <location>
        <begin position="50"/>
        <end position="67"/>
    </location>
</feature>
<keyword evidence="10" id="KW-0129">CBS domain</keyword>
<accession>E8T269</accession>
<evidence type="ECO:0000256" key="4">
    <source>
        <dbReference type="ARBA" id="ARBA00022989"/>
    </source>
</evidence>
<feature type="domain" description="CBS" evidence="12">
    <location>
        <begin position="491"/>
        <end position="547"/>
    </location>
</feature>
<reference evidence="13" key="1">
    <citation type="submission" date="2011-01" db="EMBL/GenBank/DDBJ databases">
        <title>Complete sequence of chromosome of Thermovibrio ammonificans HB-1.</title>
        <authorList>
            <consortium name="US DOE Joint Genome Institute"/>
            <person name="Lucas S."/>
            <person name="Copeland A."/>
            <person name="Lapidus A."/>
            <person name="Cheng J.-F."/>
            <person name="Goodwin L."/>
            <person name="Pitluck S."/>
            <person name="Davenport K."/>
            <person name="Detter J.C."/>
            <person name="Han C."/>
            <person name="Tapia R."/>
            <person name="Land M."/>
            <person name="Hauser L."/>
            <person name="Kyrpides N."/>
            <person name="Ivanova N."/>
            <person name="Ovchinnikova G."/>
            <person name="Vetriani C."/>
            <person name="Woyke T."/>
        </authorList>
    </citation>
    <scope>NUCLEOTIDE SEQUENCE [LARGE SCALE GENOMIC DNA]</scope>
    <source>
        <strain evidence="13">HB-1</strain>
    </source>
</reference>
<keyword evidence="8" id="KW-0868">Chloride</keyword>
<dbReference type="SUPFAM" id="SSF81340">
    <property type="entry name" value="Clc chloride channel"/>
    <property type="match status" value="1"/>
</dbReference>
<gene>
    <name evidence="13" type="ordered locus">Theam_0997</name>
</gene>
<feature type="transmembrane region" description="Helical" evidence="11">
    <location>
        <begin position="374"/>
        <end position="394"/>
    </location>
</feature>
<organism evidence="13 14">
    <name type="scientific">Thermovibrio ammonificans (strain DSM 15698 / JCM 12110 / HB-1)</name>
    <dbReference type="NCBI Taxonomy" id="648996"/>
    <lineage>
        <taxon>Bacteria</taxon>
        <taxon>Pseudomonadati</taxon>
        <taxon>Aquificota</taxon>
        <taxon>Aquificia</taxon>
        <taxon>Desulfurobacteriales</taxon>
        <taxon>Desulfurobacteriaceae</taxon>
        <taxon>Thermovibrio</taxon>
    </lineage>
</organism>
<dbReference type="SMART" id="SM00116">
    <property type="entry name" value="CBS"/>
    <property type="match status" value="2"/>
</dbReference>
<dbReference type="PANTHER" id="PTHR43427:SF6">
    <property type="entry name" value="CHLORIDE CHANNEL PROTEIN CLC-E"/>
    <property type="match status" value="1"/>
</dbReference>
<dbReference type="PROSITE" id="PS51371">
    <property type="entry name" value="CBS"/>
    <property type="match status" value="2"/>
</dbReference>
<dbReference type="SUPFAM" id="SSF54631">
    <property type="entry name" value="CBS-domain pair"/>
    <property type="match status" value="1"/>
</dbReference>
<evidence type="ECO:0000256" key="11">
    <source>
        <dbReference type="SAM" id="Phobius"/>
    </source>
</evidence>
<keyword evidence="6 11" id="KW-0472">Membrane</keyword>
<feature type="transmembrane region" description="Helical" evidence="11">
    <location>
        <begin position="252"/>
        <end position="271"/>
    </location>
</feature>
<evidence type="ECO:0000256" key="7">
    <source>
        <dbReference type="ARBA" id="ARBA00023173"/>
    </source>
</evidence>